<dbReference type="Proteomes" id="UP001472677">
    <property type="component" value="Unassembled WGS sequence"/>
</dbReference>
<evidence type="ECO:0000313" key="4">
    <source>
        <dbReference type="Proteomes" id="UP001472677"/>
    </source>
</evidence>
<keyword evidence="4" id="KW-1185">Reference proteome</keyword>
<dbReference type="EMBL" id="JBBPBM010000194">
    <property type="protein sequence ID" value="KAK8501223.1"/>
    <property type="molecule type" value="Genomic_DNA"/>
</dbReference>
<name>A0ABR2B4W2_9ROSI</name>
<organism evidence="3 4">
    <name type="scientific">Hibiscus sabdariffa</name>
    <name type="common">roselle</name>
    <dbReference type="NCBI Taxonomy" id="183260"/>
    <lineage>
        <taxon>Eukaryota</taxon>
        <taxon>Viridiplantae</taxon>
        <taxon>Streptophyta</taxon>
        <taxon>Embryophyta</taxon>
        <taxon>Tracheophyta</taxon>
        <taxon>Spermatophyta</taxon>
        <taxon>Magnoliopsida</taxon>
        <taxon>eudicotyledons</taxon>
        <taxon>Gunneridae</taxon>
        <taxon>Pentapetalae</taxon>
        <taxon>rosids</taxon>
        <taxon>malvids</taxon>
        <taxon>Malvales</taxon>
        <taxon>Malvaceae</taxon>
        <taxon>Malvoideae</taxon>
        <taxon>Hibiscus</taxon>
    </lineage>
</organism>
<accession>A0ABR2B4W2</accession>
<gene>
    <name evidence="3" type="ORF">V6N12_000342</name>
</gene>
<evidence type="ECO:0000313" key="3">
    <source>
        <dbReference type="EMBL" id="KAK8501223.1"/>
    </source>
</evidence>
<protein>
    <recommendedName>
        <fullName evidence="2">RNase H type-1 domain-containing protein</fullName>
    </recommendedName>
</protein>
<evidence type="ECO:0000259" key="2">
    <source>
        <dbReference type="Pfam" id="PF13456"/>
    </source>
</evidence>
<sequence length="436" mass="49649">MAIENDWTQVVFEGDSATVVSKLNQKELDRSHTVAHLRSTISKLVDHPGFSFSFVRRASSFSLMGVCTDQALTAINELKDGLGSRWCESRVRRTSGRRMVRLGCLVRDLGSVSPPLLGFGTKHTAEVEAMGVKGNTDGHGLVKVGSYDRGTKVFVEMYDSDGSGILLENRTRLIESQGRGSSEMEKEWRFSQVAGRGSASENRGWREGRDSGWEEKRWWRRKMMRKRRVENGEQWFQKRRKRRIGSTKGTGPNMHAWKGKRIGGLSCWLAGPKGDDTFGGLRFARELVQNLGEQNQSSGPSIICHDSGRHHNDIGLTMDQWRISNAMQSVFRWFLMRSGLRECMKWIIVIQGWANNYAMGFAWLMKAGLRKRVSMQRKQRDRGGKKEEPEFKLMADRVTKLMEKLKFSEEELMEVGEMEGTQLGNVDGSKKWLVLE</sequence>
<dbReference type="InterPro" id="IPR002156">
    <property type="entry name" value="RNaseH_domain"/>
</dbReference>
<dbReference type="Pfam" id="PF13456">
    <property type="entry name" value="RVT_3"/>
    <property type="match status" value="1"/>
</dbReference>
<feature type="region of interest" description="Disordered" evidence="1">
    <location>
        <begin position="236"/>
        <end position="256"/>
    </location>
</feature>
<reference evidence="3 4" key="1">
    <citation type="journal article" date="2024" name="G3 (Bethesda)">
        <title>Genome assembly of Hibiscus sabdariffa L. provides insights into metabolisms of medicinal natural products.</title>
        <authorList>
            <person name="Kim T."/>
        </authorList>
    </citation>
    <scope>NUCLEOTIDE SEQUENCE [LARGE SCALE GENOMIC DNA]</scope>
    <source>
        <strain evidence="3">TK-2024</strain>
        <tissue evidence="3">Old leaves</tissue>
    </source>
</reference>
<evidence type="ECO:0000256" key="1">
    <source>
        <dbReference type="SAM" id="MobiDB-lite"/>
    </source>
</evidence>
<comment type="caution">
    <text evidence="3">The sequence shown here is derived from an EMBL/GenBank/DDBJ whole genome shotgun (WGS) entry which is preliminary data.</text>
</comment>
<feature type="domain" description="RNase H type-1" evidence="2">
    <location>
        <begin position="2"/>
        <end position="58"/>
    </location>
</feature>
<proteinExistence type="predicted"/>